<dbReference type="Pfam" id="PF02826">
    <property type="entry name" value="2-Hacid_dh_C"/>
    <property type="match status" value="1"/>
</dbReference>
<dbReference type="Gene3D" id="3.40.50.720">
    <property type="entry name" value="NAD(P)-binding Rossmann-like Domain"/>
    <property type="match status" value="2"/>
</dbReference>
<organism evidence="7 8">
    <name type="scientific">Paenibacillus sabuli</name>
    <dbReference type="NCBI Taxonomy" id="2772509"/>
    <lineage>
        <taxon>Bacteria</taxon>
        <taxon>Bacillati</taxon>
        <taxon>Bacillota</taxon>
        <taxon>Bacilli</taxon>
        <taxon>Bacillales</taxon>
        <taxon>Paenibacillaceae</taxon>
        <taxon>Paenibacillus</taxon>
    </lineage>
</organism>
<dbReference type="EMBL" id="JACXIZ010000013">
    <property type="protein sequence ID" value="MBD2844923.1"/>
    <property type="molecule type" value="Genomic_DNA"/>
</dbReference>
<dbReference type="GO" id="GO:0051287">
    <property type="term" value="F:NAD binding"/>
    <property type="evidence" value="ECO:0007669"/>
    <property type="project" value="InterPro"/>
</dbReference>
<evidence type="ECO:0000256" key="2">
    <source>
        <dbReference type="ARBA" id="ARBA00023002"/>
    </source>
</evidence>
<protein>
    <submittedName>
        <fullName evidence="7">D-2-hydroxyacid dehydrogenase</fullName>
    </submittedName>
</protein>
<dbReference type="RefSeq" id="WP_190916346.1">
    <property type="nucleotide sequence ID" value="NZ_JACXIZ010000013.1"/>
</dbReference>
<dbReference type="AlphaFoldDB" id="A0A927GR04"/>
<keyword evidence="8" id="KW-1185">Reference proteome</keyword>
<dbReference type="PANTHER" id="PTHR43333:SF1">
    <property type="entry name" value="D-ISOMER SPECIFIC 2-HYDROXYACID DEHYDROGENASE NAD-BINDING DOMAIN-CONTAINING PROTEIN"/>
    <property type="match status" value="1"/>
</dbReference>
<keyword evidence="3" id="KW-0520">NAD</keyword>
<proteinExistence type="inferred from homology"/>
<dbReference type="GO" id="GO:0016616">
    <property type="term" value="F:oxidoreductase activity, acting on the CH-OH group of donors, NAD or NADP as acceptor"/>
    <property type="evidence" value="ECO:0007669"/>
    <property type="project" value="InterPro"/>
</dbReference>
<evidence type="ECO:0000313" key="7">
    <source>
        <dbReference type="EMBL" id="MBD2844923.1"/>
    </source>
</evidence>
<evidence type="ECO:0000256" key="3">
    <source>
        <dbReference type="ARBA" id="ARBA00023027"/>
    </source>
</evidence>
<comment type="caution">
    <text evidence="7">The sequence shown here is derived from an EMBL/GenBank/DDBJ whole genome shotgun (WGS) entry which is preliminary data.</text>
</comment>
<dbReference type="PANTHER" id="PTHR43333">
    <property type="entry name" value="2-HACID_DH_C DOMAIN-CONTAINING PROTEIN"/>
    <property type="match status" value="1"/>
</dbReference>
<comment type="similarity">
    <text evidence="1 4">Belongs to the D-isomer specific 2-hydroxyacid dehydrogenase family.</text>
</comment>
<dbReference type="Proteomes" id="UP000621560">
    <property type="component" value="Unassembled WGS sequence"/>
</dbReference>
<feature type="domain" description="D-isomer specific 2-hydroxyacid dehydrogenase NAD-binding" evidence="6">
    <location>
        <begin position="103"/>
        <end position="277"/>
    </location>
</feature>
<reference evidence="7" key="1">
    <citation type="submission" date="2020-09" db="EMBL/GenBank/DDBJ databases">
        <title>A novel bacterium of genus Paenibacillus, isolated from South China Sea.</title>
        <authorList>
            <person name="Huang H."/>
            <person name="Mo K."/>
            <person name="Hu Y."/>
        </authorList>
    </citation>
    <scope>NUCLEOTIDE SEQUENCE</scope>
    <source>
        <strain evidence="7">IB182496</strain>
    </source>
</reference>
<dbReference type="FunFam" id="3.40.50.720:FF:000363">
    <property type="entry name" value="D-isomer specific 2-hydroxyacid dehydrogenase"/>
    <property type="match status" value="1"/>
</dbReference>
<dbReference type="InterPro" id="IPR006140">
    <property type="entry name" value="D-isomer_DH_NAD-bd"/>
</dbReference>
<dbReference type="CDD" id="cd05300">
    <property type="entry name" value="2-Hacid_dh_1"/>
    <property type="match status" value="1"/>
</dbReference>
<evidence type="ECO:0000313" key="8">
    <source>
        <dbReference type="Proteomes" id="UP000621560"/>
    </source>
</evidence>
<name>A0A927GR04_9BACL</name>
<keyword evidence="2 4" id="KW-0560">Oxidoreductase</keyword>
<evidence type="ECO:0000259" key="6">
    <source>
        <dbReference type="Pfam" id="PF02826"/>
    </source>
</evidence>
<sequence>MLIALHGFEPEQRRRLQDTLPGWQVRFAKADELKTEEIKRAEIICGWSSKIAEAALAEDSALRWVQGWSAGVDYMPLEALQRRGVLLTTGSGVHPNPMSETAFALMLAMTRGVHLAVRNQQDRRWDKPRGLGELHGATIGIVGAGTIGREIARLARAFGMRVLGLRRSGVADEHYDRMYAPEGLDELLGSCDYVVNVLPATPRTRGLFDEGRFAAMKRGAIFVNIGRGATVKTESLLAALRSGALGGAGLDVFEREPLPEDHPLWTMPQVVITPHLGGETASYNDRIVALFMDNLALYLEGRGASMANLVDYEASY</sequence>
<evidence type="ECO:0000256" key="1">
    <source>
        <dbReference type="ARBA" id="ARBA00005854"/>
    </source>
</evidence>
<accession>A0A927GR04</accession>
<feature type="domain" description="D-isomer specific 2-hydroxyacid dehydrogenase catalytic" evidence="5">
    <location>
        <begin position="9"/>
        <end position="307"/>
    </location>
</feature>
<dbReference type="SUPFAM" id="SSF51735">
    <property type="entry name" value="NAD(P)-binding Rossmann-fold domains"/>
    <property type="match status" value="1"/>
</dbReference>
<gene>
    <name evidence="7" type="ORF">IDH44_06960</name>
</gene>
<dbReference type="InterPro" id="IPR006139">
    <property type="entry name" value="D-isomer_2_OHA_DH_cat_dom"/>
</dbReference>
<dbReference type="InterPro" id="IPR036291">
    <property type="entry name" value="NAD(P)-bd_dom_sf"/>
</dbReference>
<evidence type="ECO:0000256" key="4">
    <source>
        <dbReference type="RuleBase" id="RU003719"/>
    </source>
</evidence>
<dbReference type="SUPFAM" id="SSF52283">
    <property type="entry name" value="Formate/glycerate dehydrogenase catalytic domain-like"/>
    <property type="match status" value="1"/>
</dbReference>
<dbReference type="Pfam" id="PF00389">
    <property type="entry name" value="2-Hacid_dh"/>
    <property type="match status" value="1"/>
</dbReference>
<evidence type="ECO:0000259" key="5">
    <source>
        <dbReference type="Pfam" id="PF00389"/>
    </source>
</evidence>